<dbReference type="GeneID" id="26099543"/>
<gene>
    <name evidence="2" type="ORF">Pdsh_02520</name>
    <name evidence="1" type="ORF">Pyrde_1204</name>
</gene>
<dbReference type="EMBL" id="CP013011">
    <property type="protein sequence ID" value="ALL01252.1"/>
    <property type="molecule type" value="Genomic_DNA"/>
</dbReference>
<dbReference type="Proteomes" id="UP000196694">
    <property type="component" value="Unassembled WGS sequence"/>
</dbReference>
<evidence type="ECO:0000313" key="1">
    <source>
        <dbReference type="EMBL" id="ALL01252.1"/>
    </source>
</evidence>
<name>A0A0P0N4H0_9CREN</name>
<dbReference type="Proteomes" id="UP000058613">
    <property type="component" value="Chromosome"/>
</dbReference>
<dbReference type="AlphaFoldDB" id="A0A0P0N4H0"/>
<accession>A0A0P0N4H0</accession>
<dbReference type="RefSeq" id="WP_055409098.1">
    <property type="nucleotide sequence ID" value="NZ_CP013011.1"/>
</dbReference>
<evidence type="ECO:0000313" key="4">
    <source>
        <dbReference type="Proteomes" id="UP000196694"/>
    </source>
</evidence>
<dbReference type="KEGG" id="pdl:Pyrde_1204"/>
<proteinExistence type="predicted"/>
<keyword evidence="4" id="KW-1185">Reference proteome</keyword>
<evidence type="ECO:0000313" key="3">
    <source>
        <dbReference type="Proteomes" id="UP000058613"/>
    </source>
</evidence>
<protein>
    <submittedName>
        <fullName evidence="1">Uncharacterized protein</fullName>
    </submittedName>
</protein>
<reference evidence="2 4" key="2">
    <citation type="submission" date="2017-05" db="EMBL/GenBank/DDBJ databases">
        <title>The draft genome of the hyperthermophilic archaeon 'Pyrodictium delaneyi strain Hulk', an iron and nitrate reducer, reveals the capacity for sulfate reduction.</title>
        <authorList>
            <person name="Demey L.M."/>
            <person name="Miller C."/>
            <person name="Manzella M."/>
            <person name="Reguera G."/>
            <person name="Kashefi K."/>
        </authorList>
    </citation>
    <scope>NUCLEOTIDE SEQUENCE [LARGE SCALE GENOMIC DNA]</scope>
    <source>
        <strain evidence="2 4">Hulk</strain>
    </source>
</reference>
<sequence length="116" mass="13111">MLIGRKNPLGVMDDPVKGLLLEALSTLDYNYIIKGIDVERGENELRVSVVMKPRRDDATISTWRIIEMEERITSVLGLEPDLSHSRVGVTPEGFLLVVYVFRIRGIRPVDYENAGI</sequence>
<organism evidence="1 3">
    <name type="scientific">Pyrodictium delaneyi</name>
    <dbReference type="NCBI Taxonomy" id="1273541"/>
    <lineage>
        <taxon>Archaea</taxon>
        <taxon>Thermoproteota</taxon>
        <taxon>Thermoprotei</taxon>
        <taxon>Desulfurococcales</taxon>
        <taxon>Pyrodictiaceae</taxon>
        <taxon>Pyrodictium</taxon>
    </lineage>
</organism>
<dbReference type="EMBL" id="NCQP01000001">
    <property type="protein sequence ID" value="OWJ55674.1"/>
    <property type="molecule type" value="Genomic_DNA"/>
</dbReference>
<dbReference type="STRING" id="1273541.Pyrde_1204"/>
<evidence type="ECO:0000313" key="2">
    <source>
        <dbReference type="EMBL" id="OWJ55674.1"/>
    </source>
</evidence>
<reference evidence="1 3" key="1">
    <citation type="submission" date="2015-10" db="EMBL/GenBank/DDBJ databases">
        <title>Complete genome sequence of hyperthermophilic archaeon Pyrodictium delaneyi Su06.</title>
        <authorList>
            <person name="Jung J.-H."/>
            <person name="Lin J."/>
            <person name="Holden J.F."/>
            <person name="Park C.-S."/>
        </authorList>
    </citation>
    <scope>NUCLEOTIDE SEQUENCE [LARGE SCALE GENOMIC DNA]</scope>
    <source>
        <strain evidence="1 3">Su06</strain>
    </source>
</reference>